<evidence type="ECO:0000256" key="2">
    <source>
        <dbReference type="ARBA" id="ARBA00023125"/>
    </source>
</evidence>
<keyword evidence="1" id="KW-0805">Transcription regulation</keyword>
<name>A0A841PJ57_9BACL</name>
<keyword evidence="2 5" id="KW-0238">DNA-binding</keyword>
<evidence type="ECO:0000313" key="6">
    <source>
        <dbReference type="Proteomes" id="UP000568839"/>
    </source>
</evidence>
<protein>
    <submittedName>
        <fullName evidence="5">DNA-binding LacI/PurR family transcriptional regulator</fullName>
    </submittedName>
</protein>
<sequence length="339" mass="37609">MKKTIYDIAKHAGVSIATVSRVINNTGRMSDETRKRILRIMEEFDYLPNMHASALTGKKTNSIGVIVPDVSNPFFGEIVKFIQLFAEEQGYTVIIGSTDYHPEKEANYFSLLKQKSVDGLIMATSVDSDESLERLQEIVDDNVPLAMLTHDRMPFPMDVVTIDDSMGGYIATNHLLELGHKDIVFVTGSQTMTSFRDRIKGARQSLEHNGVEFHESQIIKSHFSIEGAKEDIGQYLETHLPTAIFAVNDVFACATIQAARKRGVKVPEDLSVVGFDNTVLAEVTDPPLTTISQPKADMGKQIVRMLVEAIEGKKTSKSKIILSPELIIRQSTVKPEAQV</sequence>
<dbReference type="InterPro" id="IPR028082">
    <property type="entry name" value="Peripla_BP_I"/>
</dbReference>
<accession>A0A841PJ57</accession>
<proteinExistence type="predicted"/>
<evidence type="ECO:0000256" key="3">
    <source>
        <dbReference type="ARBA" id="ARBA00023163"/>
    </source>
</evidence>
<dbReference type="Proteomes" id="UP000568839">
    <property type="component" value="Unassembled WGS sequence"/>
</dbReference>
<reference evidence="5 6" key="1">
    <citation type="submission" date="2020-08" db="EMBL/GenBank/DDBJ databases">
        <title>Genomic Encyclopedia of Type Strains, Phase IV (KMG-IV): sequencing the most valuable type-strain genomes for metagenomic binning, comparative biology and taxonomic classification.</title>
        <authorList>
            <person name="Goeker M."/>
        </authorList>
    </citation>
    <scope>NUCLEOTIDE SEQUENCE [LARGE SCALE GENOMIC DNA]</scope>
    <source>
        <strain evidence="5 6">DSM 21769</strain>
    </source>
</reference>
<dbReference type="PANTHER" id="PTHR30146:SF147">
    <property type="entry name" value="HTH-TYPE TRANSCRIPTIONAL REGULATOR DEGA"/>
    <property type="match status" value="1"/>
</dbReference>
<keyword evidence="3" id="KW-0804">Transcription</keyword>
<comment type="caution">
    <text evidence="5">The sequence shown here is derived from an EMBL/GenBank/DDBJ whole genome shotgun (WGS) entry which is preliminary data.</text>
</comment>
<dbReference type="GO" id="GO:0003700">
    <property type="term" value="F:DNA-binding transcription factor activity"/>
    <property type="evidence" value="ECO:0007669"/>
    <property type="project" value="TreeGrafter"/>
</dbReference>
<keyword evidence="6" id="KW-1185">Reference proteome</keyword>
<dbReference type="SMART" id="SM00354">
    <property type="entry name" value="HTH_LACI"/>
    <property type="match status" value="1"/>
</dbReference>
<evidence type="ECO:0000256" key="1">
    <source>
        <dbReference type="ARBA" id="ARBA00023015"/>
    </source>
</evidence>
<dbReference type="SUPFAM" id="SSF47413">
    <property type="entry name" value="lambda repressor-like DNA-binding domains"/>
    <property type="match status" value="1"/>
</dbReference>
<dbReference type="PROSITE" id="PS50932">
    <property type="entry name" value="HTH_LACI_2"/>
    <property type="match status" value="1"/>
</dbReference>
<dbReference type="Pfam" id="PF13377">
    <property type="entry name" value="Peripla_BP_3"/>
    <property type="match status" value="1"/>
</dbReference>
<feature type="domain" description="HTH lacI-type" evidence="4">
    <location>
        <begin position="3"/>
        <end position="57"/>
    </location>
</feature>
<organism evidence="5 6">
    <name type="scientific">Geomicrobium halophilum</name>
    <dbReference type="NCBI Taxonomy" id="549000"/>
    <lineage>
        <taxon>Bacteria</taxon>
        <taxon>Bacillati</taxon>
        <taxon>Bacillota</taxon>
        <taxon>Bacilli</taxon>
        <taxon>Bacillales</taxon>
        <taxon>Geomicrobium</taxon>
    </lineage>
</organism>
<dbReference type="GO" id="GO:0000976">
    <property type="term" value="F:transcription cis-regulatory region binding"/>
    <property type="evidence" value="ECO:0007669"/>
    <property type="project" value="TreeGrafter"/>
</dbReference>
<dbReference type="InterPro" id="IPR010982">
    <property type="entry name" value="Lambda_DNA-bd_dom_sf"/>
</dbReference>
<dbReference type="Gene3D" id="3.40.50.2300">
    <property type="match status" value="2"/>
</dbReference>
<dbReference type="AlphaFoldDB" id="A0A841PJ57"/>
<dbReference type="PANTHER" id="PTHR30146">
    <property type="entry name" value="LACI-RELATED TRANSCRIPTIONAL REPRESSOR"/>
    <property type="match status" value="1"/>
</dbReference>
<evidence type="ECO:0000259" key="4">
    <source>
        <dbReference type="PROSITE" id="PS50932"/>
    </source>
</evidence>
<dbReference type="Gene3D" id="1.10.260.40">
    <property type="entry name" value="lambda repressor-like DNA-binding domains"/>
    <property type="match status" value="1"/>
</dbReference>
<dbReference type="RefSeq" id="WP_184402705.1">
    <property type="nucleotide sequence ID" value="NZ_JACHHJ010000001.1"/>
</dbReference>
<dbReference type="CDD" id="cd01392">
    <property type="entry name" value="HTH_LacI"/>
    <property type="match status" value="1"/>
</dbReference>
<dbReference type="Pfam" id="PF00356">
    <property type="entry name" value="LacI"/>
    <property type="match status" value="1"/>
</dbReference>
<dbReference type="EMBL" id="JACHHJ010000001">
    <property type="protein sequence ID" value="MBB6448759.1"/>
    <property type="molecule type" value="Genomic_DNA"/>
</dbReference>
<dbReference type="PROSITE" id="PS00356">
    <property type="entry name" value="HTH_LACI_1"/>
    <property type="match status" value="1"/>
</dbReference>
<evidence type="ECO:0000313" key="5">
    <source>
        <dbReference type="EMBL" id="MBB6448759.1"/>
    </source>
</evidence>
<dbReference type="CDD" id="cd06267">
    <property type="entry name" value="PBP1_LacI_sugar_binding-like"/>
    <property type="match status" value="1"/>
</dbReference>
<dbReference type="InterPro" id="IPR000843">
    <property type="entry name" value="HTH_LacI"/>
</dbReference>
<dbReference type="PRINTS" id="PR00036">
    <property type="entry name" value="HTHLACI"/>
</dbReference>
<dbReference type="InterPro" id="IPR046335">
    <property type="entry name" value="LacI/GalR-like_sensor"/>
</dbReference>
<dbReference type="SUPFAM" id="SSF53822">
    <property type="entry name" value="Periplasmic binding protein-like I"/>
    <property type="match status" value="1"/>
</dbReference>
<gene>
    <name evidence="5" type="ORF">HNR44_000708</name>
</gene>